<gene>
    <name evidence="1" type="ORF">MTR67_035305</name>
</gene>
<name>A0AAF0U9L4_SOLVR</name>
<dbReference type="AlphaFoldDB" id="A0AAF0U9L4"/>
<protein>
    <recommendedName>
        <fullName evidence="3">RNase H type-1 domain-containing protein</fullName>
    </recommendedName>
</protein>
<organism evidence="1 2">
    <name type="scientific">Solanum verrucosum</name>
    <dbReference type="NCBI Taxonomy" id="315347"/>
    <lineage>
        <taxon>Eukaryota</taxon>
        <taxon>Viridiplantae</taxon>
        <taxon>Streptophyta</taxon>
        <taxon>Embryophyta</taxon>
        <taxon>Tracheophyta</taxon>
        <taxon>Spermatophyta</taxon>
        <taxon>Magnoliopsida</taxon>
        <taxon>eudicotyledons</taxon>
        <taxon>Gunneridae</taxon>
        <taxon>Pentapetalae</taxon>
        <taxon>asterids</taxon>
        <taxon>lamiids</taxon>
        <taxon>Solanales</taxon>
        <taxon>Solanaceae</taxon>
        <taxon>Solanoideae</taxon>
        <taxon>Solaneae</taxon>
        <taxon>Solanum</taxon>
    </lineage>
</organism>
<keyword evidence="2" id="KW-1185">Reference proteome</keyword>
<proteinExistence type="predicted"/>
<evidence type="ECO:0000313" key="1">
    <source>
        <dbReference type="EMBL" id="WMV41920.1"/>
    </source>
</evidence>
<reference evidence="1" key="1">
    <citation type="submission" date="2023-08" db="EMBL/GenBank/DDBJ databases">
        <title>A de novo genome assembly of Solanum verrucosum Schlechtendal, a Mexican diploid species geographically isolated from the other diploid A-genome species in potato relatives.</title>
        <authorList>
            <person name="Hosaka K."/>
        </authorList>
    </citation>
    <scope>NUCLEOTIDE SEQUENCE</scope>
    <source>
        <tissue evidence="1">Young leaves</tissue>
    </source>
</reference>
<dbReference type="Proteomes" id="UP001234989">
    <property type="component" value="Chromosome 8"/>
</dbReference>
<evidence type="ECO:0008006" key="3">
    <source>
        <dbReference type="Google" id="ProtNLM"/>
    </source>
</evidence>
<accession>A0AAF0U9L4</accession>
<evidence type="ECO:0000313" key="2">
    <source>
        <dbReference type="Proteomes" id="UP001234989"/>
    </source>
</evidence>
<sequence length="76" mass="8895">MIMSFVNLLQFSTNNFSKVKDALNGIQWCCEKGMYNFKVELNSMIIVHMIQGTCSTHWKLTCIIEEIRDKSYRKAN</sequence>
<dbReference type="EMBL" id="CP133619">
    <property type="protein sequence ID" value="WMV41920.1"/>
    <property type="molecule type" value="Genomic_DNA"/>
</dbReference>